<dbReference type="Proteomes" id="UP000637757">
    <property type="component" value="Unassembled WGS sequence"/>
</dbReference>
<comment type="caution">
    <text evidence="1">The sequence shown here is derived from an EMBL/GenBank/DDBJ whole genome shotgun (WGS) entry which is preliminary data.</text>
</comment>
<keyword evidence="2" id="KW-1185">Reference proteome</keyword>
<organism evidence="1 2">
    <name type="scientific">Enterococcus lacertideformus</name>
    <dbReference type="NCBI Taxonomy" id="2771493"/>
    <lineage>
        <taxon>Bacteria</taxon>
        <taxon>Bacillati</taxon>
        <taxon>Bacillota</taxon>
        <taxon>Bacilli</taxon>
        <taxon>Lactobacillales</taxon>
        <taxon>Enterococcaceae</taxon>
        <taxon>Enterococcus</taxon>
    </lineage>
</organism>
<accession>A0A931F8I4</accession>
<proteinExistence type="predicted"/>
<evidence type="ECO:0000313" key="2">
    <source>
        <dbReference type="Proteomes" id="UP000637757"/>
    </source>
</evidence>
<sequence length="122" mass="14544">MFEQLSNQNLSIGEILLWLKQNQIEHFEELIFPPSLTELKNSFYATAPYNLLREKEFEQLLNQFQLVARTIDGDYLLANDKQVLLFPRSHQPEDFLYFFDTFSNLLIKYENSIQSISELFEK</sequence>
<gene>
    <name evidence="1" type="ORF">IC227_05430</name>
</gene>
<dbReference type="AlphaFoldDB" id="A0A931F8I4"/>
<name>A0A931F8I4_9ENTE</name>
<protein>
    <submittedName>
        <fullName evidence="1">Uncharacterized protein</fullName>
    </submittedName>
</protein>
<reference evidence="1" key="1">
    <citation type="submission" date="2020-09" db="EMBL/GenBank/DDBJ databases">
        <title>Genomic insights into the novelty and pathogenicity of a unique biofilm-forming Enterococcus sp. bacteria (Enterococcus lacertideformus) identified in reptiles.</title>
        <authorList>
            <person name="Agius J.E."/>
            <person name="Phalen D.N."/>
            <person name="Rose K."/>
            <person name="Eden J.-S."/>
        </authorList>
    </citation>
    <scope>NUCLEOTIDE SEQUENCE</scope>
    <source>
        <strain evidence="1">PHRS 0518</strain>
    </source>
</reference>
<evidence type="ECO:0000313" key="1">
    <source>
        <dbReference type="EMBL" id="MBF8807884.1"/>
    </source>
</evidence>
<dbReference type="EMBL" id="JADAKE010000015">
    <property type="protein sequence ID" value="MBF8807884.1"/>
    <property type="molecule type" value="Genomic_DNA"/>
</dbReference>